<organism evidence="2 3">
    <name type="scientific">Tistlia consotensis USBA 355</name>
    <dbReference type="NCBI Taxonomy" id="560819"/>
    <lineage>
        <taxon>Bacteria</taxon>
        <taxon>Pseudomonadati</taxon>
        <taxon>Pseudomonadota</taxon>
        <taxon>Alphaproteobacteria</taxon>
        <taxon>Rhodospirillales</taxon>
        <taxon>Rhodovibrionaceae</taxon>
        <taxon>Tistlia</taxon>
    </lineage>
</organism>
<dbReference type="STRING" id="560819.SAMN05428998_101362"/>
<accession>A0A1Y6B5L6</accession>
<protein>
    <recommendedName>
        <fullName evidence="4">Cytochrome C and Quinol oxidase polypeptide I</fullName>
    </recommendedName>
</protein>
<dbReference type="SUPFAM" id="SSF81442">
    <property type="entry name" value="Cytochrome c oxidase subunit I-like"/>
    <property type="match status" value="1"/>
</dbReference>
<dbReference type="EMBL" id="FWZX01000001">
    <property type="protein sequence ID" value="SME91081.1"/>
    <property type="molecule type" value="Genomic_DNA"/>
</dbReference>
<feature type="transmembrane region" description="Helical" evidence="1">
    <location>
        <begin position="69"/>
        <end position="91"/>
    </location>
</feature>
<dbReference type="Proteomes" id="UP000192917">
    <property type="component" value="Unassembled WGS sequence"/>
</dbReference>
<feature type="transmembrane region" description="Helical" evidence="1">
    <location>
        <begin position="97"/>
        <end position="118"/>
    </location>
</feature>
<keyword evidence="1" id="KW-1133">Transmembrane helix</keyword>
<evidence type="ECO:0000313" key="2">
    <source>
        <dbReference type="EMBL" id="SME91081.1"/>
    </source>
</evidence>
<gene>
    <name evidence="2" type="ORF">SAMN05428998_101362</name>
</gene>
<dbReference type="AlphaFoldDB" id="A0A1Y6B5L6"/>
<keyword evidence="1" id="KW-0812">Transmembrane</keyword>
<feature type="transmembrane region" description="Helical" evidence="1">
    <location>
        <begin position="36"/>
        <end position="57"/>
    </location>
</feature>
<keyword evidence="1" id="KW-0472">Membrane</keyword>
<sequence>MRASALSFRAAVAFVVVGMVWGIVMAISQDHSAMPAHAHLNLLGWVSLFLFGIYYRLHPSLDAARSAALQVRVWILGTAVLAVGVGLLHTGHPVGDPIAAVGSLVVLLDMLLFGWLVFRNEGADADRRRELEPAAATAGS</sequence>
<dbReference type="Gene3D" id="1.20.210.10">
    <property type="entry name" value="Cytochrome c oxidase-like, subunit I domain"/>
    <property type="match status" value="1"/>
</dbReference>
<evidence type="ECO:0000256" key="1">
    <source>
        <dbReference type="SAM" id="Phobius"/>
    </source>
</evidence>
<evidence type="ECO:0008006" key="4">
    <source>
        <dbReference type="Google" id="ProtNLM"/>
    </source>
</evidence>
<reference evidence="2 3" key="1">
    <citation type="submission" date="2017-04" db="EMBL/GenBank/DDBJ databases">
        <authorList>
            <person name="Afonso C.L."/>
            <person name="Miller P.J."/>
            <person name="Scott M.A."/>
            <person name="Spackman E."/>
            <person name="Goraichik I."/>
            <person name="Dimitrov K.M."/>
            <person name="Suarez D.L."/>
            <person name="Swayne D.E."/>
        </authorList>
    </citation>
    <scope>NUCLEOTIDE SEQUENCE [LARGE SCALE GENOMIC DNA]</scope>
    <source>
        <strain evidence="2 3">USBA 355</strain>
    </source>
</reference>
<dbReference type="InterPro" id="IPR036927">
    <property type="entry name" value="Cyt_c_oxase-like_su1_sf"/>
</dbReference>
<name>A0A1Y6B5L6_9PROT</name>
<evidence type="ECO:0000313" key="3">
    <source>
        <dbReference type="Proteomes" id="UP000192917"/>
    </source>
</evidence>
<keyword evidence="3" id="KW-1185">Reference proteome</keyword>
<proteinExistence type="predicted"/>